<reference evidence="6" key="1">
    <citation type="submission" date="2019-02" db="EMBL/GenBank/DDBJ databases">
        <authorList>
            <person name="Li S.-H."/>
        </authorList>
    </citation>
    <scope>NUCLEOTIDE SEQUENCE</scope>
    <source>
        <strain evidence="6">IMCC11814</strain>
    </source>
</reference>
<comment type="similarity">
    <text evidence="1">Belongs to the prokaryotic molybdopterin-containing oxidoreductase family.</text>
</comment>
<evidence type="ECO:0000256" key="4">
    <source>
        <dbReference type="ARBA" id="ARBA00023014"/>
    </source>
</evidence>
<comment type="caution">
    <text evidence="6">The sequence shown here is derived from an EMBL/GenBank/DDBJ whole genome shotgun (WGS) entry which is preliminary data.</text>
</comment>
<dbReference type="Pfam" id="PF01568">
    <property type="entry name" value="Molydop_binding"/>
    <property type="match status" value="1"/>
</dbReference>
<dbReference type="PROSITE" id="PS51669">
    <property type="entry name" value="4FE4S_MOW_BIS_MGD"/>
    <property type="match status" value="1"/>
</dbReference>
<keyword evidence="3" id="KW-0408">Iron</keyword>
<dbReference type="SMART" id="SM00926">
    <property type="entry name" value="Molybdop_Fe4S4"/>
    <property type="match status" value="1"/>
</dbReference>
<sequence>MESLAMASKTVKTYCRFCHAYCPMEATVEDNRLIDLVPDTSNTLYGGYTCVKGRQLPEQLYHPERINCSLKKNADGSRTEISSVQALDEIADKLKAILKEYGPRAIASYNGTVSFQNSATHPVAKAWHVALDSPSYYTSITIDQPAKVGIGAARMGFWGGGSHTWRDANVALIIGNNTLVSHFSIPGGVPSFSPSNALREGKKRGVKVICVDPRRSELASRADLHLQIKPGQDAVLLAGLISIILAEELHDKAFCTDHIENLDLLEDSLARFTPDYVAERTELDKNDIIAAARLFAAGPRGTASTGTGPEMGPHPNLIQHLVQTINAICGRHYRAGEKLPNAGVLGPEAPRYAQAVPPNPEWLQGVRSRVSDDIGEVTVLTANGPIKEMPTAVCADEILMEGEGQIKALICIGGNPVLAWPGQEKAHEALKSLDLLVCIDYKLSATAEMADYVIGSKLCLEREDLTVLTDIWYEEPYSHYTKTVVEAEGDVIEEWELFWELGKRLGLNMSINQQHPLDMENCPTKYDVLSKMTTDSRVPLEDIYSREGGHTYDIPDVVIQPADPTTAGRMDLFPEGLSEEIESAVRDADASLLAKNDYPYLLISRRMKNTFNSTGPELSVLAAKGTTNPAFINPQDLAALGIQDGEVISVSSARGEIPAVAQGAPDIKRGVVSMSHCWGGAPDGSGDDKVREIGANTNRLIDNLDHPEKYTGMARHSAIAVKLSKTVQPETQEHV</sequence>
<dbReference type="InterPro" id="IPR006656">
    <property type="entry name" value="Mopterin_OxRdtase"/>
</dbReference>
<feature type="domain" description="4Fe-4S Mo/W bis-MGD-type" evidence="5">
    <location>
        <begin position="8"/>
        <end position="64"/>
    </location>
</feature>
<evidence type="ECO:0000256" key="3">
    <source>
        <dbReference type="ARBA" id="ARBA00023004"/>
    </source>
</evidence>
<evidence type="ECO:0000313" key="7">
    <source>
        <dbReference type="Proteomes" id="UP001143304"/>
    </source>
</evidence>
<keyword evidence="2" id="KW-0479">Metal-binding</keyword>
<dbReference type="InterPro" id="IPR009010">
    <property type="entry name" value="Asp_de-COase-like_dom_sf"/>
</dbReference>
<proteinExistence type="inferred from homology"/>
<evidence type="ECO:0000256" key="1">
    <source>
        <dbReference type="ARBA" id="ARBA00010312"/>
    </source>
</evidence>
<dbReference type="SUPFAM" id="SSF50692">
    <property type="entry name" value="ADC-like"/>
    <property type="match status" value="1"/>
</dbReference>
<evidence type="ECO:0000259" key="5">
    <source>
        <dbReference type="PROSITE" id="PS51669"/>
    </source>
</evidence>
<dbReference type="Gene3D" id="2.40.40.20">
    <property type="match status" value="1"/>
</dbReference>
<dbReference type="Gene3D" id="2.20.25.90">
    <property type="entry name" value="ADC-like domains"/>
    <property type="match status" value="1"/>
</dbReference>
<dbReference type="Gene3D" id="3.40.228.10">
    <property type="entry name" value="Dimethylsulfoxide Reductase, domain 2"/>
    <property type="match status" value="1"/>
</dbReference>
<evidence type="ECO:0000313" key="6">
    <source>
        <dbReference type="EMBL" id="MCX2976746.1"/>
    </source>
</evidence>
<dbReference type="InterPro" id="IPR050612">
    <property type="entry name" value="Prok_Mopterin_Oxidored"/>
</dbReference>
<dbReference type="PANTHER" id="PTHR43742:SF2">
    <property type="entry name" value="ASSIMILATORY NITRATE REDUCTASE CATALYTIC SUBUNIT"/>
    <property type="match status" value="1"/>
</dbReference>
<gene>
    <name evidence="6" type="ORF">EYC82_05205</name>
</gene>
<dbReference type="SUPFAM" id="SSF53706">
    <property type="entry name" value="Formate dehydrogenase/DMSO reductase, domains 1-3"/>
    <property type="match status" value="1"/>
</dbReference>
<dbReference type="Gene3D" id="3.40.50.740">
    <property type="match status" value="1"/>
</dbReference>
<keyword evidence="4" id="KW-0411">Iron-sulfur</keyword>
<dbReference type="Pfam" id="PF00384">
    <property type="entry name" value="Molybdopterin"/>
    <property type="match status" value="1"/>
</dbReference>
<dbReference type="InterPro" id="IPR006657">
    <property type="entry name" value="MoPterin_dinucl-bd_dom"/>
</dbReference>
<dbReference type="Pfam" id="PF04879">
    <property type="entry name" value="Molybdop_Fe4S4"/>
    <property type="match status" value="1"/>
</dbReference>
<keyword evidence="7" id="KW-1185">Reference proteome</keyword>
<evidence type="ECO:0000256" key="2">
    <source>
        <dbReference type="ARBA" id="ARBA00022723"/>
    </source>
</evidence>
<organism evidence="6 7">
    <name type="scientific">Candidatus Marimicrobium litorale</name>
    <dbReference type="NCBI Taxonomy" id="2518991"/>
    <lineage>
        <taxon>Bacteria</taxon>
        <taxon>Pseudomonadati</taxon>
        <taxon>Pseudomonadota</taxon>
        <taxon>Gammaproteobacteria</taxon>
        <taxon>Cellvibrionales</taxon>
        <taxon>Halieaceae</taxon>
        <taxon>Marimicrobium</taxon>
    </lineage>
</organism>
<dbReference type="Proteomes" id="UP001143304">
    <property type="component" value="Unassembled WGS sequence"/>
</dbReference>
<protein>
    <submittedName>
        <fullName evidence="6">Oxidoreductase</fullName>
    </submittedName>
</protein>
<dbReference type="PANTHER" id="PTHR43742">
    <property type="entry name" value="TRIMETHYLAMINE-N-OXIDE REDUCTASE"/>
    <property type="match status" value="1"/>
</dbReference>
<dbReference type="InterPro" id="IPR006963">
    <property type="entry name" value="Mopterin_OxRdtase_4Fe-4S_dom"/>
</dbReference>
<name>A0ABT3T3B7_9GAMM</name>
<dbReference type="EMBL" id="SHNO01000001">
    <property type="protein sequence ID" value="MCX2976746.1"/>
    <property type="molecule type" value="Genomic_DNA"/>
</dbReference>
<accession>A0ABT3T3B7</accession>